<dbReference type="GO" id="GO:0005829">
    <property type="term" value="C:cytosol"/>
    <property type="evidence" value="ECO:0007669"/>
    <property type="project" value="TreeGrafter"/>
</dbReference>
<proteinExistence type="inferred from homology"/>
<dbReference type="Pfam" id="PF10193">
    <property type="entry name" value="Telomere_reg-2"/>
    <property type="match status" value="1"/>
</dbReference>
<dbReference type="GeneID" id="19113997"/>
<keyword evidence="5" id="KW-1185">Reference proteome</keyword>
<dbReference type="AlphaFoldDB" id="M2N9G0"/>
<dbReference type="EMBL" id="KB445557">
    <property type="protein sequence ID" value="EMC95450.1"/>
    <property type="molecule type" value="Genomic_DNA"/>
</dbReference>
<reference evidence="4 5" key="1">
    <citation type="journal article" date="2012" name="PLoS Pathog.">
        <title>Diverse lifestyles and strategies of plant pathogenesis encoded in the genomes of eighteen Dothideomycetes fungi.</title>
        <authorList>
            <person name="Ohm R.A."/>
            <person name="Feau N."/>
            <person name="Henrissat B."/>
            <person name="Schoch C.L."/>
            <person name="Horwitz B.A."/>
            <person name="Barry K.W."/>
            <person name="Condon B.J."/>
            <person name="Copeland A.C."/>
            <person name="Dhillon B."/>
            <person name="Glaser F."/>
            <person name="Hesse C.N."/>
            <person name="Kosti I."/>
            <person name="LaButti K."/>
            <person name="Lindquist E.A."/>
            <person name="Lucas S."/>
            <person name="Salamov A.A."/>
            <person name="Bradshaw R.E."/>
            <person name="Ciuffetti L."/>
            <person name="Hamelin R.C."/>
            <person name="Kema G.H.J."/>
            <person name="Lawrence C."/>
            <person name="Scott J.A."/>
            <person name="Spatafora J.W."/>
            <person name="Turgeon B.G."/>
            <person name="de Wit P.J.G.M."/>
            <person name="Zhong S."/>
            <person name="Goodwin S.B."/>
            <person name="Grigoriev I.V."/>
        </authorList>
    </citation>
    <scope>NUCLEOTIDE SEQUENCE [LARGE SCALE GENOMIC DNA]</scope>
    <source>
        <strain evidence="4 5">UAMH 10762</strain>
    </source>
</reference>
<dbReference type="Proteomes" id="UP000011761">
    <property type="component" value="Unassembled WGS sequence"/>
</dbReference>
<dbReference type="eggNOG" id="KOG4346">
    <property type="taxonomic scope" value="Eukaryota"/>
</dbReference>
<feature type="domain" description="Telomere length regulation protein conserved" evidence="3">
    <location>
        <begin position="553"/>
        <end position="663"/>
    </location>
</feature>
<feature type="compositionally biased region" description="Pro residues" evidence="2">
    <location>
        <begin position="484"/>
        <end position="499"/>
    </location>
</feature>
<dbReference type="RefSeq" id="XP_007677492.1">
    <property type="nucleotide sequence ID" value="XM_007679302.1"/>
</dbReference>
<gene>
    <name evidence="4" type="ORF">BAUCODRAFT_40554</name>
</gene>
<protein>
    <recommendedName>
        <fullName evidence="3">Telomere length regulation protein conserved domain-containing protein</fullName>
    </recommendedName>
</protein>
<feature type="compositionally biased region" description="Acidic residues" evidence="2">
    <location>
        <begin position="512"/>
        <end position="521"/>
    </location>
</feature>
<dbReference type="STRING" id="717646.M2N9G0"/>
<dbReference type="GO" id="GO:0051879">
    <property type="term" value="F:Hsp90 protein binding"/>
    <property type="evidence" value="ECO:0007669"/>
    <property type="project" value="TreeGrafter"/>
</dbReference>
<dbReference type="InterPro" id="IPR051970">
    <property type="entry name" value="TEL2_Regulation"/>
</dbReference>
<feature type="region of interest" description="Disordered" evidence="2">
    <location>
        <begin position="482"/>
        <end position="501"/>
    </location>
</feature>
<dbReference type="GO" id="GO:0051083">
    <property type="term" value="P:'de novo' cotranslational protein folding"/>
    <property type="evidence" value="ECO:0007669"/>
    <property type="project" value="TreeGrafter"/>
</dbReference>
<organism evidence="4 5">
    <name type="scientific">Baudoinia panamericana (strain UAMH 10762)</name>
    <name type="common">Angels' share fungus</name>
    <name type="synonym">Baudoinia compniacensis (strain UAMH 10762)</name>
    <dbReference type="NCBI Taxonomy" id="717646"/>
    <lineage>
        <taxon>Eukaryota</taxon>
        <taxon>Fungi</taxon>
        <taxon>Dikarya</taxon>
        <taxon>Ascomycota</taxon>
        <taxon>Pezizomycotina</taxon>
        <taxon>Dothideomycetes</taxon>
        <taxon>Dothideomycetidae</taxon>
        <taxon>Mycosphaerellales</taxon>
        <taxon>Teratosphaeriaceae</taxon>
        <taxon>Baudoinia</taxon>
    </lineage>
</organism>
<evidence type="ECO:0000313" key="4">
    <source>
        <dbReference type="EMBL" id="EMC95450.1"/>
    </source>
</evidence>
<dbReference type="KEGG" id="bcom:BAUCODRAFT_40554"/>
<dbReference type="HOGENOM" id="CLU_005799_0_0_1"/>
<dbReference type="OrthoDB" id="10258062at2759"/>
<accession>M2N9G0</accession>
<dbReference type="InterPro" id="IPR038528">
    <property type="entry name" value="TEL2_C_sf"/>
</dbReference>
<evidence type="ECO:0000259" key="3">
    <source>
        <dbReference type="Pfam" id="PF10193"/>
    </source>
</evidence>
<sequence length="932" mass="103245">TAKDALRVLRSLPDAETLVATLKQLLSEDGLNGFNLAAPGPVQTQILSTLVNDLLPTFWPALHGADRDLLLKCFCNVSGLNALLAKLRAIFRAEVDKLERLAELQSLLGAFQALMRGDNVILNLWTCLQLATLDQTKRDLLWKELAVTVTSGKIISTVAQAEDVTNYSQSNTLSPKCWLSNGAEYARWLGRNIAQLAVHEPHHYDSSVSRAMQDAAQMLAKSLNLGYSSSLIGGLISTLIAHDCEKLRSIFTLLPAHAKRRFLEQTLRWLSTVATSSSYTAVSETTSLHTDIEAIAFFLSALLTDEQSISFLTAVLYNPTLAAAYSRPVIRASIAALAHTPTSSSLETILECTMSTFNDRLFIEHAPILQQEVIAQVMLMTAGYLHRRSPMSVLLISRSSQHMQGTSNRLDTSGNRARWLGMIVATSISSLVDKEGSRMDFATNDVRTEEAVWYLGLVRVQDGIGSLQDFSRLIHNITAGKRLPPQPVFGPPRPPPPPVQSEVIGEKVTEIVDADDEDEQNNDGLKPYAKPDSDPEDSDDDATLVNRNKPRPPVYIRDLMTMLRDDKDHDRFQLGIKHAAPLVRRKSNFGSEVKDHAEELLSLLCNLQDPFDTDNFDDLRLRAMIAVLLSDVEALGPWLSKQVFVEGYSIAQRGVMMTAIGLAGRELAGLRHEDEMNPAFADINFPSKTLQPRLHATYTTAQTSMKRLQHATNRLEDRLMQPLALKAADHSTTHLDAVKVRTFSSRLTNESQRTVRKRTPNKLSKLLATAFFQPLISRYNQDLAFYASSTVFATAPIVLTTFLKTIALLLHASGPATLHLPDLTAAFWDLLLTLRVKAAGDITVLEAVLFSLLTMLEVNAEQSRQRLGREEQKRLAETQAWAEIVFEKSGGAEMRLNGGGNGKEEEKVRRLAAGVLVKCGKLIEEWRKEMFG</sequence>
<evidence type="ECO:0000256" key="1">
    <source>
        <dbReference type="ARBA" id="ARBA00006133"/>
    </source>
</evidence>
<evidence type="ECO:0000313" key="5">
    <source>
        <dbReference type="Proteomes" id="UP000011761"/>
    </source>
</evidence>
<dbReference type="Gene3D" id="1.25.40.720">
    <property type="entry name" value="Telomere length regulation protein 2, C-terminal domain"/>
    <property type="match status" value="2"/>
</dbReference>
<dbReference type="PANTHER" id="PTHR15830:SF10">
    <property type="entry name" value="TELOMERE LENGTH REGULATION PROTEIN TEL2 HOMOLOG"/>
    <property type="match status" value="1"/>
</dbReference>
<feature type="non-terminal residue" evidence="4">
    <location>
        <position position="1"/>
    </location>
</feature>
<dbReference type="PANTHER" id="PTHR15830">
    <property type="entry name" value="TELOMERE LENGTH REGULATION PROTEIN TEL2 FAMILY MEMBER"/>
    <property type="match status" value="1"/>
</dbReference>
<dbReference type="GO" id="GO:0042162">
    <property type="term" value="F:telomeric DNA binding"/>
    <property type="evidence" value="ECO:0007669"/>
    <property type="project" value="TreeGrafter"/>
</dbReference>
<feature type="non-terminal residue" evidence="4">
    <location>
        <position position="932"/>
    </location>
</feature>
<dbReference type="InterPro" id="IPR019337">
    <property type="entry name" value="Telomere_length_regulation_dom"/>
</dbReference>
<feature type="region of interest" description="Disordered" evidence="2">
    <location>
        <begin position="512"/>
        <end position="551"/>
    </location>
</feature>
<dbReference type="OMA" id="AGIMVKL"/>
<evidence type="ECO:0000256" key="2">
    <source>
        <dbReference type="SAM" id="MobiDB-lite"/>
    </source>
</evidence>
<name>M2N9G0_BAUPA</name>
<comment type="similarity">
    <text evidence="1">Belongs to the TEL2 family.</text>
</comment>